<gene>
    <name evidence="5" type="ORF">DY000_02024221</name>
</gene>
<reference evidence="5 6" key="1">
    <citation type="journal article" date="2020" name="BMC Genomics">
        <title>Intraspecific diversification of the crop wild relative Brassica cretica Lam. using demographic model selection.</title>
        <authorList>
            <person name="Kioukis A."/>
            <person name="Michalopoulou V.A."/>
            <person name="Briers L."/>
            <person name="Pirintsos S."/>
            <person name="Studholme D.J."/>
            <person name="Pavlidis P."/>
            <person name="Sarris P.F."/>
        </authorList>
    </citation>
    <scope>NUCLEOTIDE SEQUENCE [LARGE SCALE GENOMIC DNA]</scope>
    <source>
        <strain evidence="6">cv. PFS-1207/04</strain>
    </source>
</reference>
<keyword evidence="4" id="KW-0539">Nucleus</keyword>
<evidence type="ECO:0000256" key="2">
    <source>
        <dbReference type="ARBA" id="ARBA00005892"/>
    </source>
</evidence>
<evidence type="ECO:0000256" key="3">
    <source>
        <dbReference type="ARBA" id="ARBA00022448"/>
    </source>
</evidence>
<organism evidence="5 6">
    <name type="scientific">Brassica cretica</name>
    <name type="common">Mustard</name>
    <dbReference type="NCBI Taxonomy" id="69181"/>
    <lineage>
        <taxon>Eukaryota</taxon>
        <taxon>Viridiplantae</taxon>
        <taxon>Streptophyta</taxon>
        <taxon>Embryophyta</taxon>
        <taxon>Tracheophyta</taxon>
        <taxon>Spermatophyta</taxon>
        <taxon>Magnoliopsida</taxon>
        <taxon>eudicotyledons</taxon>
        <taxon>Gunneridae</taxon>
        <taxon>Pentapetalae</taxon>
        <taxon>rosids</taxon>
        <taxon>malvids</taxon>
        <taxon>Brassicales</taxon>
        <taxon>Brassicaceae</taxon>
        <taxon>Brassiceae</taxon>
        <taxon>Brassica</taxon>
    </lineage>
</organism>
<sequence>MFEDKLPLKFPYCHLYSVQASTQENASKVYELLKGTAFRSIGWATLFDCIGIYDYKFKQFLQTAGMVMPDFLEGDAKALVAYLNVLQKVVENGQWHAGDPSPYALTGALRKTIATFIHVNEGLYLGCRAITGWND</sequence>
<accession>A0ABQ7EK05</accession>
<dbReference type="Proteomes" id="UP000266723">
    <property type="component" value="Unassembled WGS sequence"/>
</dbReference>
<comment type="similarity">
    <text evidence="2">Belongs to the NUP186/NUP192/NUP205 family.</text>
</comment>
<dbReference type="EMBL" id="QGKV02000299">
    <property type="protein sequence ID" value="KAF3596811.1"/>
    <property type="molecule type" value="Genomic_DNA"/>
</dbReference>
<evidence type="ECO:0000313" key="6">
    <source>
        <dbReference type="Proteomes" id="UP000266723"/>
    </source>
</evidence>
<keyword evidence="6" id="KW-1185">Reference proteome</keyword>
<dbReference type="PANTHER" id="PTHR31344:SF0">
    <property type="entry name" value="NUCLEAR PORE COMPLEX PROTEIN NUP205"/>
    <property type="match status" value="1"/>
</dbReference>
<name>A0ABQ7EK05_BRACR</name>
<keyword evidence="3" id="KW-0813">Transport</keyword>
<evidence type="ECO:0000313" key="5">
    <source>
        <dbReference type="EMBL" id="KAF3596811.1"/>
    </source>
</evidence>
<proteinExistence type="inferred from homology"/>
<dbReference type="PANTHER" id="PTHR31344">
    <property type="entry name" value="NUCLEAR PORE COMPLEX PROTEIN NUP205"/>
    <property type="match status" value="1"/>
</dbReference>
<dbReference type="InterPro" id="IPR021827">
    <property type="entry name" value="Nup186/Nup192/Nup205"/>
</dbReference>
<comment type="caution">
    <text evidence="5">The sequence shown here is derived from an EMBL/GenBank/DDBJ whole genome shotgun (WGS) entry which is preliminary data.</text>
</comment>
<comment type="subcellular location">
    <subcellularLocation>
        <location evidence="1">Nucleus</location>
    </subcellularLocation>
</comment>
<evidence type="ECO:0000256" key="4">
    <source>
        <dbReference type="ARBA" id="ARBA00023242"/>
    </source>
</evidence>
<evidence type="ECO:0000256" key="1">
    <source>
        <dbReference type="ARBA" id="ARBA00004123"/>
    </source>
</evidence>
<protein>
    <submittedName>
        <fullName evidence="5">Uncharacterized protein</fullName>
    </submittedName>
</protein>